<sequence>MSPIVAFLDFPDEVFLKIGSYLHCARSLQAFRKKADQQSNSPVHARPPTVGMSDDPTKARLPSFTDPGDGKLLFRQASATGPDLHHCLTKIELRKMTTTTSFWRDLFINLDAHKSNDSLRSLKLVECKVVDDIHADTYGLVFFKRLTLVLVRTVGINAFGHRFLLRGLDAIVVTGVRRNGMADLLPLLVRQGPTIRYLALCDKESVRHASLCPYNQMTGLERLFLGVAFPSRLVGKTVLLALENSKIPLQSLSITIEAFWPHNAALDVYLCNLARSKRSFLFNLNVKTLHHQVDFVTDIDTVRDVLPQVYRVLGPRLKMYHVSGYIAVRF</sequence>
<protein>
    <recommendedName>
        <fullName evidence="4">F-box domain-containing protein</fullName>
    </recommendedName>
</protein>
<evidence type="ECO:0000313" key="2">
    <source>
        <dbReference type="EMBL" id="THU92400.1"/>
    </source>
</evidence>
<keyword evidence="3" id="KW-1185">Reference proteome</keyword>
<feature type="region of interest" description="Disordered" evidence="1">
    <location>
        <begin position="35"/>
        <end position="56"/>
    </location>
</feature>
<name>A0A4S8LSZ0_DENBC</name>
<proteinExistence type="predicted"/>
<reference evidence="2 3" key="1">
    <citation type="journal article" date="2019" name="Nat. Ecol. Evol.">
        <title>Megaphylogeny resolves global patterns of mushroom evolution.</title>
        <authorList>
            <person name="Varga T."/>
            <person name="Krizsan K."/>
            <person name="Foldi C."/>
            <person name="Dima B."/>
            <person name="Sanchez-Garcia M."/>
            <person name="Sanchez-Ramirez S."/>
            <person name="Szollosi G.J."/>
            <person name="Szarkandi J.G."/>
            <person name="Papp V."/>
            <person name="Albert L."/>
            <person name="Andreopoulos W."/>
            <person name="Angelini C."/>
            <person name="Antonin V."/>
            <person name="Barry K.W."/>
            <person name="Bougher N.L."/>
            <person name="Buchanan P."/>
            <person name="Buyck B."/>
            <person name="Bense V."/>
            <person name="Catcheside P."/>
            <person name="Chovatia M."/>
            <person name="Cooper J."/>
            <person name="Damon W."/>
            <person name="Desjardin D."/>
            <person name="Finy P."/>
            <person name="Geml J."/>
            <person name="Haridas S."/>
            <person name="Hughes K."/>
            <person name="Justo A."/>
            <person name="Karasinski D."/>
            <person name="Kautmanova I."/>
            <person name="Kiss B."/>
            <person name="Kocsube S."/>
            <person name="Kotiranta H."/>
            <person name="LaButti K.M."/>
            <person name="Lechner B.E."/>
            <person name="Liimatainen K."/>
            <person name="Lipzen A."/>
            <person name="Lukacs Z."/>
            <person name="Mihaltcheva S."/>
            <person name="Morgado L.N."/>
            <person name="Niskanen T."/>
            <person name="Noordeloos M.E."/>
            <person name="Ohm R.A."/>
            <person name="Ortiz-Santana B."/>
            <person name="Ovrebo C."/>
            <person name="Racz N."/>
            <person name="Riley R."/>
            <person name="Savchenko A."/>
            <person name="Shiryaev A."/>
            <person name="Soop K."/>
            <person name="Spirin V."/>
            <person name="Szebenyi C."/>
            <person name="Tomsovsky M."/>
            <person name="Tulloss R.E."/>
            <person name="Uehling J."/>
            <person name="Grigoriev I.V."/>
            <person name="Vagvolgyi C."/>
            <person name="Papp T."/>
            <person name="Martin F.M."/>
            <person name="Miettinen O."/>
            <person name="Hibbett D.S."/>
            <person name="Nagy L.G."/>
        </authorList>
    </citation>
    <scope>NUCLEOTIDE SEQUENCE [LARGE SCALE GENOMIC DNA]</scope>
    <source>
        <strain evidence="2 3">CBS 962.96</strain>
    </source>
</reference>
<organism evidence="2 3">
    <name type="scientific">Dendrothele bispora (strain CBS 962.96)</name>
    <dbReference type="NCBI Taxonomy" id="1314807"/>
    <lineage>
        <taxon>Eukaryota</taxon>
        <taxon>Fungi</taxon>
        <taxon>Dikarya</taxon>
        <taxon>Basidiomycota</taxon>
        <taxon>Agaricomycotina</taxon>
        <taxon>Agaricomycetes</taxon>
        <taxon>Agaricomycetidae</taxon>
        <taxon>Agaricales</taxon>
        <taxon>Agaricales incertae sedis</taxon>
        <taxon>Dendrothele</taxon>
    </lineage>
</organism>
<dbReference type="AlphaFoldDB" id="A0A4S8LSZ0"/>
<gene>
    <name evidence="2" type="ORF">K435DRAFT_862502</name>
</gene>
<evidence type="ECO:0008006" key="4">
    <source>
        <dbReference type="Google" id="ProtNLM"/>
    </source>
</evidence>
<dbReference type="Proteomes" id="UP000297245">
    <property type="component" value="Unassembled WGS sequence"/>
</dbReference>
<evidence type="ECO:0000313" key="3">
    <source>
        <dbReference type="Proteomes" id="UP000297245"/>
    </source>
</evidence>
<dbReference type="EMBL" id="ML179280">
    <property type="protein sequence ID" value="THU92400.1"/>
    <property type="molecule type" value="Genomic_DNA"/>
</dbReference>
<evidence type="ECO:0000256" key="1">
    <source>
        <dbReference type="SAM" id="MobiDB-lite"/>
    </source>
</evidence>
<accession>A0A4S8LSZ0</accession>